<comment type="similarity">
    <text evidence="1">Belongs to the bacterial solute-binding protein 3 family.</text>
</comment>
<dbReference type="KEGG" id="scyp:JYB88_12530"/>
<sequence length="265" mass="29950">MRLLSLLLLLMIAPVWSAPDCEQPLRVGFNHWPPYAWQESDGVTRGLDVDILRLLATEVGCELDFQLLPAKRSHQLLRQGALDLMMGASFTAERAQYGHFSLAYREEEVALFELDSASQLEPIHSWQQLLDLGYRLLLPSSGWYGNEFERLRNQLSNRQQLIASPDAERSIQMLAHGRGEVVIGDSLALPYIARQVEGVRLERQPLVPSREPIHLLFARSSVSPQLVVLFDGAISHARKDGRLQKLQHSWLDKIDGIVDQGETGR</sequence>
<dbReference type="Gene3D" id="3.40.190.10">
    <property type="entry name" value="Periplasmic binding protein-like II"/>
    <property type="match status" value="2"/>
</dbReference>
<evidence type="ECO:0000259" key="4">
    <source>
        <dbReference type="SMART" id="SM00062"/>
    </source>
</evidence>
<gene>
    <name evidence="5" type="ORF">JYB88_12530</name>
</gene>
<dbReference type="AlphaFoldDB" id="A0A975AK76"/>
<dbReference type="InterPro" id="IPR001638">
    <property type="entry name" value="Solute-binding_3/MltF_N"/>
</dbReference>
<dbReference type="SMART" id="SM00062">
    <property type="entry name" value="PBPb"/>
    <property type="match status" value="1"/>
</dbReference>
<reference evidence="5 6" key="1">
    <citation type="submission" date="2021-03" db="EMBL/GenBank/DDBJ databases">
        <title>Novel species identification of genus Shewanella.</title>
        <authorList>
            <person name="Liu G."/>
            <person name="Zhang Q."/>
        </authorList>
    </citation>
    <scope>NUCLEOTIDE SEQUENCE [LARGE SCALE GENOMIC DNA]</scope>
    <source>
        <strain evidence="5 6">FJAT-53726</strain>
    </source>
</reference>
<dbReference type="PANTHER" id="PTHR35936:SF20">
    <property type="entry name" value="ABC TRANSPORTER ARGININE-BINDING PROTEIN 2-RELATED"/>
    <property type="match status" value="1"/>
</dbReference>
<dbReference type="PANTHER" id="PTHR35936">
    <property type="entry name" value="MEMBRANE-BOUND LYTIC MUREIN TRANSGLYCOSYLASE F"/>
    <property type="match status" value="1"/>
</dbReference>
<feature type="signal peptide" evidence="3">
    <location>
        <begin position="1"/>
        <end position="17"/>
    </location>
</feature>
<dbReference type="Pfam" id="PF00497">
    <property type="entry name" value="SBP_bac_3"/>
    <property type="match status" value="1"/>
</dbReference>
<name>A0A975AK76_9GAMM</name>
<evidence type="ECO:0000256" key="3">
    <source>
        <dbReference type="SAM" id="SignalP"/>
    </source>
</evidence>
<feature type="domain" description="Solute-binding protein family 3/N-terminal" evidence="4">
    <location>
        <begin position="24"/>
        <end position="254"/>
    </location>
</feature>
<dbReference type="EMBL" id="CP071504">
    <property type="protein sequence ID" value="QSX29072.1"/>
    <property type="molecule type" value="Genomic_DNA"/>
</dbReference>
<evidence type="ECO:0000313" key="6">
    <source>
        <dbReference type="Proteomes" id="UP000663281"/>
    </source>
</evidence>
<evidence type="ECO:0000256" key="1">
    <source>
        <dbReference type="ARBA" id="ARBA00010333"/>
    </source>
</evidence>
<protein>
    <submittedName>
        <fullName evidence="5">Transporter substrate-binding domain-containing protein</fullName>
    </submittedName>
</protein>
<feature type="chain" id="PRO_5037540085" evidence="3">
    <location>
        <begin position="18"/>
        <end position="265"/>
    </location>
</feature>
<organism evidence="5 6">
    <name type="scientific">Shewanella cyperi</name>
    <dbReference type="NCBI Taxonomy" id="2814292"/>
    <lineage>
        <taxon>Bacteria</taxon>
        <taxon>Pseudomonadati</taxon>
        <taxon>Pseudomonadota</taxon>
        <taxon>Gammaproteobacteria</taxon>
        <taxon>Alteromonadales</taxon>
        <taxon>Shewanellaceae</taxon>
        <taxon>Shewanella</taxon>
    </lineage>
</organism>
<dbReference type="SUPFAM" id="SSF53850">
    <property type="entry name" value="Periplasmic binding protein-like II"/>
    <property type="match status" value="1"/>
</dbReference>
<dbReference type="RefSeq" id="WP_207320387.1">
    <property type="nucleotide sequence ID" value="NZ_CP071501.1"/>
</dbReference>
<keyword evidence="6" id="KW-1185">Reference proteome</keyword>
<proteinExistence type="inferred from homology"/>
<evidence type="ECO:0000313" key="5">
    <source>
        <dbReference type="EMBL" id="QSX29072.1"/>
    </source>
</evidence>
<accession>A0A975AK76</accession>
<keyword evidence="2 3" id="KW-0732">Signal</keyword>
<evidence type="ECO:0000256" key="2">
    <source>
        <dbReference type="ARBA" id="ARBA00022729"/>
    </source>
</evidence>
<dbReference type="Proteomes" id="UP000663281">
    <property type="component" value="Chromosome"/>
</dbReference>